<dbReference type="RefSeq" id="WP_318348122.1">
    <property type="nucleotide sequence ID" value="NZ_AP018694.1"/>
</dbReference>
<evidence type="ECO:0000313" key="2">
    <source>
        <dbReference type="Proteomes" id="UP001193389"/>
    </source>
</evidence>
<dbReference type="EMBL" id="AP018694">
    <property type="protein sequence ID" value="BBE19915.1"/>
    <property type="molecule type" value="Genomic_DNA"/>
</dbReference>
<dbReference type="KEGG" id="anf:AQPE_4104"/>
<name>A0A5K7SEJ2_9BACT</name>
<sequence length="412" mass="47848">MIQNYTEQYAGLWEKCSIQMPEFSCVYLKRDKHRKENFLDQFLETINAFRKDRIRGKSYSEVELQLFISNIRDFLCNGLDFTDGQLELMFSDKMLEITRTFVRQAKAFDPDLTFNDIFQACRNMWIMNGLQLIMGIPMQVTPSIFAYSMLYPYTDNLIDDPNVSGFEKLVFSERFRNRLSGVKLESRNNTENAIFRLVGMIENEYSRNDFPEVYHSLLGIHDAQTNSLKLLQQKNLIEDAEILKICLAKGGASVLADGYLVAGKLTEEQRYFLFGYGAYLQLLDDIQDVEEDFAAGLMTVFSASVFRVSLDEKLNKTYWFGEQVMESLEFFNGQHIELFKSLMRRSMDLFVTEAIAQVPEAYSRKYVTAFEGFSPFHFLYIRKRKEQFAPYNGFLLTAIEEFAFAESLISAG</sequence>
<dbReference type="AlphaFoldDB" id="A0A5K7SEJ2"/>
<proteinExistence type="predicted"/>
<reference evidence="1" key="1">
    <citation type="journal article" date="2020" name="Int. J. Syst. Evol. Microbiol.">
        <title>Aquipluma nitroreducens gen. nov. sp. nov., a novel facultatively anaerobic bacterium isolated from a freshwater lake.</title>
        <authorList>
            <person name="Watanabe M."/>
            <person name="Kojima H."/>
            <person name="Fukui M."/>
        </authorList>
    </citation>
    <scope>NUCLEOTIDE SEQUENCE</scope>
    <source>
        <strain evidence="1">MeG22</strain>
    </source>
</reference>
<protein>
    <submittedName>
        <fullName evidence="1">Uncharacterized protein</fullName>
    </submittedName>
</protein>
<dbReference type="CDD" id="cd00385">
    <property type="entry name" value="Isoprenoid_Biosyn_C1"/>
    <property type="match status" value="1"/>
</dbReference>
<dbReference type="Proteomes" id="UP001193389">
    <property type="component" value="Chromosome"/>
</dbReference>
<keyword evidence="2" id="KW-1185">Reference proteome</keyword>
<accession>A0A5K7SEJ2</accession>
<organism evidence="1 2">
    <name type="scientific">Aquipluma nitroreducens</name>
    <dbReference type="NCBI Taxonomy" id="2010828"/>
    <lineage>
        <taxon>Bacteria</taxon>
        <taxon>Pseudomonadati</taxon>
        <taxon>Bacteroidota</taxon>
        <taxon>Bacteroidia</taxon>
        <taxon>Marinilabiliales</taxon>
        <taxon>Prolixibacteraceae</taxon>
        <taxon>Aquipluma</taxon>
    </lineage>
</organism>
<evidence type="ECO:0000313" key="1">
    <source>
        <dbReference type="EMBL" id="BBE19915.1"/>
    </source>
</evidence>
<gene>
    <name evidence="1" type="ORF">AQPE_4104</name>
</gene>